<proteinExistence type="predicted"/>
<organism evidence="3 4">
    <name type="scientific">Microbacterium yannicii</name>
    <dbReference type="NCBI Taxonomy" id="671622"/>
    <lineage>
        <taxon>Bacteria</taxon>
        <taxon>Bacillati</taxon>
        <taxon>Actinomycetota</taxon>
        <taxon>Actinomycetes</taxon>
        <taxon>Micrococcales</taxon>
        <taxon>Microbacteriaceae</taxon>
        <taxon>Microbacterium</taxon>
    </lineage>
</organism>
<dbReference type="InterPro" id="IPR050452">
    <property type="entry name" value="Metacaspase"/>
</dbReference>
<feature type="domain" description="Peptidase C14 caspase" evidence="2">
    <location>
        <begin position="17"/>
        <end position="263"/>
    </location>
</feature>
<dbReference type="EMBL" id="BAABKZ010000001">
    <property type="protein sequence ID" value="GAA5088549.1"/>
    <property type="molecule type" value="Genomic_DNA"/>
</dbReference>
<dbReference type="Proteomes" id="UP001501407">
    <property type="component" value="Unassembled WGS sequence"/>
</dbReference>
<dbReference type="PANTHER" id="PTHR48104">
    <property type="entry name" value="METACASPASE-4"/>
    <property type="match status" value="1"/>
</dbReference>
<dbReference type="PANTHER" id="PTHR48104:SF30">
    <property type="entry name" value="METACASPASE-1"/>
    <property type="match status" value="1"/>
</dbReference>
<feature type="region of interest" description="Disordered" evidence="1">
    <location>
        <begin position="257"/>
        <end position="282"/>
    </location>
</feature>
<dbReference type="InterPro" id="IPR029030">
    <property type="entry name" value="Caspase-like_dom_sf"/>
</dbReference>
<protein>
    <submittedName>
        <fullName evidence="3">Caspase family protein</fullName>
    </submittedName>
</protein>
<accession>A0ABP9M336</accession>
<dbReference type="SUPFAM" id="SSF52129">
    <property type="entry name" value="Caspase-like"/>
    <property type="match status" value="1"/>
</dbReference>
<evidence type="ECO:0000256" key="1">
    <source>
        <dbReference type="SAM" id="MobiDB-lite"/>
    </source>
</evidence>
<reference evidence="4" key="1">
    <citation type="journal article" date="2019" name="Int. J. Syst. Evol. Microbiol.">
        <title>The Global Catalogue of Microorganisms (GCM) 10K type strain sequencing project: providing services to taxonomists for standard genome sequencing and annotation.</title>
        <authorList>
            <consortium name="The Broad Institute Genomics Platform"/>
            <consortium name="The Broad Institute Genome Sequencing Center for Infectious Disease"/>
            <person name="Wu L."/>
            <person name="Ma J."/>
        </authorList>
    </citation>
    <scope>NUCLEOTIDE SEQUENCE [LARGE SCALE GENOMIC DNA]</scope>
    <source>
        <strain evidence="4">JCM 18959</strain>
    </source>
</reference>
<keyword evidence="4" id="KW-1185">Reference proteome</keyword>
<evidence type="ECO:0000313" key="3">
    <source>
        <dbReference type="EMBL" id="GAA5088549.1"/>
    </source>
</evidence>
<gene>
    <name evidence="3" type="ORF">GCM10025760_11100</name>
</gene>
<dbReference type="Pfam" id="PF00656">
    <property type="entry name" value="Peptidase_C14"/>
    <property type="match status" value="1"/>
</dbReference>
<evidence type="ECO:0000313" key="4">
    <source>
        <dbReference type="Proteomes" id="UP001501407"/>
    </source>
</evidence>
<evidence type="ECO:0000259" key="2">
    <source>
        <dbReference type="Pfam" id="PF00656"/>
    </source>
</evidence>
<sequence length="282" mass="30498">MASGLSLHIGLNRVDPAHYDGWDGALNACEFDALDMQAIAESCGFDTNLLLTQDATADAVKAAISRAADELAPGDLFFLSYSGHGGQVPDGNGDDEVDHLDETWVAFDRQLVDDELYALWATFAPGARIVVLSDSCHSGTANRRIGDEAEVPNVVKTRQQAAAASPRYRAMPQDVLAATYRAHAELYDDIQKQVPSAGQAQPEATVLLISGCRDDQLSRDGLANGLFTENLKAVWNDGAWEGGYPAFRETIRARMPQDQQPNYNPVGAGNPEFEQQKPFSIG</sequence>
<name>A0ABP9M336_9MICO</name>
<dbReference type="Gene3D" id="3.40.50.1460">
    <property type="match status" value="1"/>
</dbReference>
<comment type="caution">
    <text evidence="3">The sequence shown here is derived from an EMBL/GenBank/DDBJ whole genome shotgun (WGS) entry which is preliminary data.</text>
</comment>
<dbReference type="RefSeq" id="WP_194412930.1">
    <property type="nucleotide sequence ID" value="NZ_BAABKZ010000001.1"/>
</dbReference>
<dbReference type="InterPro" id="IPR011600">
    <property type="entry name" value="Pept_C14_caspase"/>
</dbReference>